<evidence type="ECO:0000313" key="10">
    <source>
        <dbReference type="Proteomes" id="UP000245938"/>
    </source>
</evidence>
<keyword evidence="2" id="KW-0963">Cytoplasm</keyword>
<comment type="function">
    <text evidence="5">May act as an export chaperone for the filament capping protein FliD.</text>
</comment>
<dbReference type="EMBL" id="QFVR01000006">
    <property type="protein sequence ID" value="PWI25810.1"/>
    <property type="molecule type" value="Genomic_DNA"/>
</dbReference>
<name>A0A2U3AMP0_9BACL</name>
<evidence type="ECO:0000256" key="5">
    <source>
        <dbReference type="ARBA" id="ARBA00093765"/>
    </source>
</evidence>
<keyword evidence="4" id="KW-0143">Chaperone</keyword>
<dbReference type="InterPro" id="IPR008622">
    <property type="entry name" value="FliT"/>
</dbReference>
<dbReference type="Proteomes" id="UP000245938">
    <property type="component" value="Unassembled WGS sequence"/>
</dbReference>
<feature type="coiled-coil region" evidence="8">
    <location>
        <begin position="11"/>
        <end position="38"/>
    </location>
</feature>
<gene>
    <name evidence="9" type="ORF">DEX24_06295</name>
</gene>
<evidence type="ECO:0000256" key="3">
    <source>
        <dbReference type="ARBA" id="ARBA00022795"/>
    </source>
</evidence>
<accession>A0A2U3AMP0</accession>
<keyword evidence="3" id="KW-1005">Bacterial flagellum biogenesis</keyword>
<comment type="subcellular location">
    <subcellularLocation>
        <location evidence="1">Cytoplasm</location>
        <location evidence="1">Cytosol</location>
    </subcellularLocation>
</comment>
<evidence type="ECO:0000313" key="9">
    <source>
        <dbReference type="EMBL" id="PWI25810.1"/>
    </source>
</evidence>
<sequence length="121" mass="14325">MDLIQQLLLLSEKLYSTLEKLAEDHDNQREEQIELVNKLLDARGQTIDQLLVLSNHPLKDHQHENRLQQLNTEIINRLHSWKSEVVIDMKQLQVSMKSEERYVNPYSALQNRDGTYFDGRK</sequence>
<dbReference type="RefSeq" id="WP_109305567.1">
    <property type="nucleotide sequence ID" value="NZ_BJUF01000012.1"/>
</dbReference>
<dbReference type="OrthoDB" id="2353131at2"/>
<comment type="caution">
    <text evidence="9">The sequence shown here is derived from an EMBL/GenBank/DDBJ whole genome shotgun (WGS) entry which is preliminary data.</text>
</comment>
<proteinExistence type="inferred from homology"/>
<evidence type="ECO:0000256" key="2">
    <source>
        <dbReference type="ARBA" id="ARBA00022490"/>
    </source>
</evidence>
<comment type="similarity">
    <text evidence="6">Belongs to the bacillales FliT family.</text>
</comment>
<evidence type="ECO:0000256" key="6">
    <source>
        <dbReference type="ARBA" id="ARBA00093785"/>
    </source>
</evidence>
<evidence type="ECO:0000256" key="7">
    <source>
        <dbReference type="ARBA" id="ARBA00093797"/>
    </source>
</evidence>
<protein>
    <recommendedName>
        <fullName evidence="7">Flagellar protein FliT</fullName>
    </recommendedName>
</protein>
<evidence type="ECO:0000256" key="8">
    <source>
        <dbReference type="SAM" id="Coils"/>
    </source>
</evidence>
<evidence type="ECO:0000256" key="1">
    <source>
        <dbReference type="ARBA" id="ARBA00004514"/>
    </source>
</evidence>
<keyword evidence="8" id="KW-0175">Coiled coil</keyword>
<reference evidence="9 10" key="1">
    <citation type="submission" date="2018-05" db="EMBL/GenBank/DDBJ databases">
        <title>Kurthia sibirica genome sequence.</title>
        <authorList>
            <person name="Maclea K.S."/>
            <person name="Goen A.E."/>
        </authorList>
    </citation>
    <scope>NUCLEOTIDE SEQUENCE [LARGE SCALE GENOMIC DNA]</scope>
    <source>
        <strain evidence="9 10">ATCC 49154</strain>
    </source>
</reference>
<dbReference type="AlphaFoldDB" id="A0A2U3AMP0"/>
<keyword evidence="9" id="KW-0966">Cell projection</keyword>
<keyword evidence="10" id="KW-1185">Reference proteome</keyword>
<keyword evidence="9" id="KW-0969">Cilium</keyword>
<dbReference type="Pfam" id="PF05400">
    <property type="entry name" value="FliT"/>
    <property type="match status" value="1"/>
</dbReference>
<evidence type="ECO:0000256" key="4">
    <source>
        <dbReference type="ARBA" id="ARBA00023186"/>
    </source>
</evidence>
<keyword evidence="9" id="KW-0282">Flagellum</keyword>
<organism evidence="9 10">
    <name type="scientific">Kurthia sibirica</name>
    <dbReference type="NCBI Taxonomy" id="202750"/>
    <lineage>
        <taxon>Bacteria</taxon>
        <taxon>Bacillati</taxon>
        <taxon>Bacillota</taxon>
        <taxon>Bacilli</taxon>
        <taxon>Bacillales</taxon>
        <taxon>Caryophanaceae</taxon>
        <taxon>Kurthia</taxon>
    </lineage>
</organism>